<dbReference type="Pfam" id="PF03167">
    <property type="entry name" value="UDG"/>
    <property type="match status" value="1"/>
</dbReference>
<comment type="caution">
    <text evidence="2">The sequence shown here is derived from an EMBL/GenBank/DDBJ whole genome shotgun (WGS) entry which is preliminary data.</text>
</comment>
<organism evidence="2 3">
    <name type="scientific">Lentibacillus cibarius</name>
    <dbReference type="NCBI Taxonomy" id="2583219"/>
    <lineage>
        <taxon>Bacteria</taxon>
        <taxon>Bacillati</taxon>
        <taxon>Bacillota</taxon>
        <taxon>Bacilli</taxon>
        <taxon>Bacillales</taxon>
        <taxon>Bacillaceae</taxon>
        <taxon>Lentibacillus</taxon>
    </lineage>
</organism>
<dbReference type="Proteomes" id="UP000306980">
    <property type="component" value="Unassembled WGS sequence"/>
</dbReference>
<sequence length="243" mass="28905">MSYNKHLYHLYQQHWDDLRNSIKALPKSKRPTHPLLLKLTDEVAYQEADIKIMFVGKETNDWEGTFGHYHVKGLQDFYETFWNKDTKAKKTLFWKFMRKWISQIEEELPNASVSVTWNNIYKIGRSGKRGKPNKATQEITKRDFCVFKEELRILKPDVVIFLTGPGYDTVLETYLPGVEFREVEAFNKRNIAHCSHPSLSRIAIRTYHPQYLNTLKPEEREFHRKTPIEVILKQLKFRGPYNQ</sequence>
<feature type="domain" description="Uracil-DNA glycosylase-like" evidence="1">
    <location>
        <begin position="47"/>
        <end position="224"/>
    </location>
</feature>
<dbReference type="AlphaFoldDB" id="A0A5S3QJ55"/>
<dbReference type="OrthoDB" id="307997at2"/>
<evidence type="ECO:0000313" key="2">
    <source>
        <dbReference type="EMBL" id="TMN21895.1"/>
    </source>
</evidence>
<protein>
    <recommendedName>
        <fullName evidence="1">Uracil-DNA glycosylase-like domain-containing protein</fullName>
    </recommendedName>
</protein>
<evidence type="ECO:0000313" key="3">
    <source>
        <dbReference type="Proteomes" id="UP000306980"/>
    </source>
</evidence>
<name>A0A5S3QJ55_9BACI</name>
<reference evidence="2 3" key="1">
    <citation type="submission" date="2019-05" db="EMBL/GenBank/DDBJ databases">
        <title>Genomic analysis of Lentibacillus sp. NKC220-2.</title>
        <authorList>
            <person name="Oh Y.J."/>
        </authorList>
    </citation>
    <scope>NUCLEOTIDE SEQUENCE [LARGE SCALE GENOMIC DNA]</scope>
    <source>
        <strain evidence="2 3">NKC220-2</strain>
    </source>
</reference>
<evidence type="ECO:0000259" key="1">
    <source>
        <dbReference type="Pfam" id="PF03167"/>
    </source>
</evidence>
<dbReference type="RefSeq" id="WP_138602745.1">
    <property type="nucleotide sequence ID" value="NZ_VCIA01000001.1"/>
</dbReference>
<dbReference type="Gene3D" id="3.40.470.10">
    <property type="entry name" value="Uracil-DNA glycosylase-like domain"/>
    <property type="match status" value="1"/>
</dbReference>
<gene>
    <name evidence="2" type="ORF">FFL34_07035</name>
</gene>
<proteinExistence type="predicted"/>
<dbReference type="InterPro" id="IPR005122">
    <property type="entry name" value="Uracil-DNA_glycosylase-like"/>
</dbReference>
<dbReference type="EMBL" id="VCIA01000001">
    <property type="protein sequence ID" value="TMN21895.1"/>
    <property type="molecule type" value="Genomic_DNA"/>
</dbReference>
<accession>A0A5S3QJ55</accession>
<dbReference type="InterPro" id="IPR036895">
    <property type="entry name" value="Uracil-DNA_glycosylase-like_sf"/>
</dbReference>